<name>A0A8S4R9J0_9NEOP</name>
<proteinExistence type="predicted"/>
<dbReference type="Proteomes" id="UP000838756">
    <property type="component" value="Unassembled WGS sequence"/>
</dbReference>
<keyword evidence="2" id="KW-1185">Reference proteome</keyword>
<dbReference type="AlphaFoldDB" id="A0A8S4R9J0"/>
<gene>
    <name evidence="1" type="primary">jg18644</name>
    <name evidence="1" type="ORF">PAEG_LOCUS11781</name>
</gene>
<comment type="caution">
    <text evidence="1">The sequence shown here is derived from an EMBL/GenBank/DDBJ whole genome shotgun (WGS) entry which is preliminary data.</text>
</comment>
<organism evidence="1 2">
    <name type="scientific">Pararge aegeria aegeria</name>
    <dbReference type="NCBI Taxonomy" id="348720"/>
    <lineage>
        <taxon>Eukaryota</taxon>
        <taxon>Metazoa</taxon>
        <taxon>Ecdysozoa</taxon>
        <taxon>Arthropoda</taxon>
        <taxon>Hexapoda</taxon>
        <taxon>Insecta</taxon>
        <taxon>Pterygota</taxon>
        <taxon>Neoptera</taxon>
        <taxon>Endopterygota</taxon>
        <taxon>Lepidoptera</taxon>
        <taxon>Glossata</taxon>
        <taxon>Ditrysia</taxon>
        <taxon>Papilionoidea</taxon>
        <taxon>Nymphalidae</taxon>
        <taxon>Satyrinae</taxon>
        <taxon>Satyrini</taxon>
        <taxon>Parargina</taxon>
        <taxon>Pararge</taxon>
    </lineage>
</organism>
<reference evidence="1" key="1">
    <citation type="submission" date="2022-03" db="EMBL/GenBank/DDBJ databases">
        <authorList>
            <person name="Lindestad O."/>
        </authorList>
    </citation>
    <scope>NUCLEOTIDE SEQUENCE</scope>
</reference>
<sequence>MVLLTDRTIRELCSSTTPTSQFSSLHFIASQAIGVKRIERRAQTLTQSSFGRKGANVGRSTRFGADCRSAAWFHAARVDCGDYLTAGTTARSPHRRVATDHAPLPLPHCYVMGARPRKAFSKTNLVGV</sequence>
<evidence type="ECO:0000313" key="2">
    <source>
        <dbReference type="Proteomes" id="UP000838756"/>
    </source>
</evidence>
<dbReference type="EMBL" id="CAKXAJ010025012">
    <property type="protein sequence ID" value="CAH2233859.1"/>
    <property type="molecule type" value="Genomic_DNA"/>
</dbReference>
<evidence type="ECO:0000313" key="1">
    <source>
        <dbReference type="EMBL" id="CAH2233859.1"/>
    </source>
</evidence>
<accession>A0A8S4R9J0</accession>
<dbReference type="OrthoDB" id="7164827at2759"/>
<protein>
    <submittedName>
        <fullName evidence="1">Jg18644 protein</fullName>
    </submittedName>
</protein>